<comment type="caution">
    <text evidence="1">The sequence shown here is derived from an EMBL/GenBank/DDBJ whole genome shotgun (WGS) entry which is preliminary data.</text>
</comment>
<name>A0A7J0GUB6_9ERIC</name>
<accession>A0A7J0GUB6</accession>
<evidence type="ECO:0000313" key="3">
    <source>
        <dbReference type="Proteomes" id="UP000585474"/>
    </source>
</evidence>
<evidence type="ECO:0000313" key="2">
    <source>
        <dbReference type="EMBL" id="GFZ14505.1"/>
    </source>
</evidence>
<keyword evidence="3" id="KW-1185">Reference proteome</keyword>
<proteinExistence type="predicted"/>
<dbReference type="AlphaFoldDB" id="A0A7J0GUB6"/>
<reference evidence="1 3" key="1">
    <citation type="submission" date="2019-07" db="EMBL/GenBank/DDBJ databases">
        <title>De Novo Assembly of kiwifruit Actinidia rufa.</title>
        <authorList>
            <person name="Sugita-Konishi S."/>
            <person name="Sato K."/>
            <person name="Mori E."/>
            <person name="Abe Y."/>
            <person name="Kisaki G."/>
            <person name="Hamano K."/>
            <person name="Suezawa K."/>
            <person name="Otani M."/>
            <person name="Fukuda T."/>
            <person name="Manabe T."/>
            <person name="Gomi K."/>
            <person name="Tabuchi M."/>
            <person name="Akimitsu K."/>
            <person name="Kataoka I."/>
        </authorList>
    </citation>
    <scope>NUCLEOTIDE SEQUENCE [LARGE SCALE GENOMIC DNA]</scope>
    <source>
        <strain evidence="3">cv. Fuchu</strain>
        <strain evidence="1">Fuchu</strain>
    </source>
</reference>
<dbReference type="EMBL" id="BJWL01000024">
    <property type="protein sequence ID" value="GFZ14378.1"/>
    <property type="molecule type" value="Genomic_DNA"/>
</dbReference>
<evidence type="ECO:0000313" key="1">
    <source>
        <dbReference type="EMBL" id="GFZ14378.1"/>
    </source>
</evidence>
<gene>
    <name evidence="1" type="ORF">Acr_24g0005680</name>
    <name evidence="2" type="ORF">Acr_24g0006950</name>
</gene>
<organism evidence="1 3">
    <name type="scientific">Actinidia rufa</name>
    <dbReference type="NCBI Taxonomy" id="165716"/>
    <lineage>
        <taxon>Eukaryota</taxon>
        <taxon>Viridiplantae</taxon>
        <taxon>Streptophyta</taxon>
        <taxon>Embryophyta</taxon>
        <taxon>Tracheophyta</taxon>
        <taxon>Spermatophyta</taxon>
        <taxon>Magnoliopsida</taxon>
        <taxon>eudicotyledons</taxon>
        <taxon>Gunneridae</taxon>
        <taxon>Pentapetalae</taxon>
        <taxon>asterids</taxon>
        <taxon>Ericales</taxon>
        <taxon>Actinidiaceae</taxon>
        <taxon>Actinidia</taxon>
    </lineage>
</organism>
<dbReference type="Proteomes" id="UP000585474">
    <property type="component" value="Unassembled WGS sequence"/>
</dbReference>
<dbReference type="EMBL" id="BJWL01000024">
    <property type="protein sequence ID" value="GFZ14505.1"/>
    <property type="molecule type" value="Genomic_DNA"/>
</dbReference>
<protein>
    <submittedName>
        <fullName evidence="1">Uncharacterized protein</fullName>
    </submittedName>
</protein>
<sequence>MDFPGQKIDSIRACVTTTSYSININGLNVLILTLSFIGGAKRIGLPTSALQMNLLIFCNGDATSVGLGTEAMIEFENLSLLIRSGDFQRWVGCVSLACTWQVLPSEHVGREGGCEAKSHIAWELK</sequence>